<reference evidence="4" key="1">
    <citation type="journal article" date="2020" name="Stud. Mycol.">
        <title>101 Dothideomycetes genomes: a test case for predicting lifestyles and emergence of pathogens.</title>
        <authorList>
            <person name="Haridas S."/>
            <person name="Albert R."/>
            <person name="Binder M."/>
            <person name="Bloem J."/>
            <person name="Labutti K."/>
            <person name="Salamov A."/>
            <person name="Andreopoulos B."/>
            <person name="Baker S."/>
            <person name="Barry K."/>
            <person name="Bills G."/>
            <person name="Bluhm B."/>
            <person name="Cannon C."/>
            <person name="Castanera R."/>
            <person name="Culley D."/>
            <person name="Daum C."/>
            <person name="Ezra D."/>
            <person name="Gonzalez J."/>
            <person name="Henrissat B."/>
            <person name="Kuo A."/>
            <person name="Liang C."/>
            <person name="Lipzen A."/>
            <person name="Lutzoni F."/>
            <person name="Magnuson J."/>
            <person name="Mondo S."/>
            <person name="Nolan M."/>
            <person name="Ohm R."/>
            <person name="Pangilinan J."/>
            <person name="Park H.-J."/>
            <person name="Ramirez L."/>
            <person name="Alfaro M."/>
            <person name="Sun H."/>
            <person name="Tritt A."/>
            <person name="Yoshinaga Y."/>
            <person name="Zwiers L.-H."/>
            <person name="Turgeon B."/>
            <person name="Goodwin S."/>
            <person name="Spatafora J."/>
            <person name="Crous P."/>
            <person name="Grigoriev I."/>
        </authorList>
    </citation>
    <scope>NUCLEOTIDE SEQUENCE</scope>
    <source>
        <strain evidence="4">CBS 175.79</strain>
    </source>
</reference>
<evidence type="ECO:0000313" key="5">
    <source>
        <dbReference type="Proteomes" id="UP000799778"/>
    </source>
</evidence>
<evidence type="ECO:0000259" key="3">
    <source>
        <dbReference type="Pfam" id="PF04982"/>
    </source>
</evidence>
<dbReference type="GeneID" id="54286124"/>
<dbReference type="AlphaFoldDB" id="A0A6A5XIS9"/>
<dbReference type="Pfam" id="PF04982">
    <property type="entry name" value="TM_HPP"/>
    <property type="match status" value="1"/>
</dbReference>
<feature type="region of interest" description="Disordered" evidence="1">
    <location>
        <begin position="76"/>
        <end position="111"/>
    </location>
</feature>
<feature type="compositionally biased region" description="Acidic residues" evidence="1">
    <location>
        <begin position="92"/>
        <end position="101"/>
    </location>
</feature>
<organism evidence="4 5">
    <name type="scientific">Aaosphaeria arxii CBS 175.79</name>
    <dbReference type="NCBI Taxonomy" id="1450172"/>
    <lineage>
        <taxon>Eukaryota</taxon>
        <taxon>Fungi</taxon>
        <taxon>Dikarya</taxon>
        <taxon>Ascomycota</taxon>
        <taxon>Pezizomycotina</taxon>
        <taxon>Dothideomycetes</taxon>
        <taxon>Pleosporomycetidae</taxon>
        <taxon>Pleosporales</taxon>
        <taxon>Pleosporales incertae sedis</taxon>
        <taxon>Aaosphaeria</taxon>
    </lineage>
</organism>
<protein>
    <recommendedName>
        <fullName evidence="3">HPP transmembrane region domain-containing protein</fullName>
    </recommendedName>
</protein>
<proteinExistence type="predicted"/>
<dbReference type="RefSeq" id="XP_033381098.1">
    <property type="nucleotide sequence ID" value="XM_033528727.1"/>
</dbReference>
<feature type="compositionally biased region" description="Basic and acidic residues" evidence="1">
    <location>
        <begin position="150"/>
        <end position="160"/>
    </location>
</feature>
<feature type="region of interest" description="Disordered" evidence="1">
    <location>
        <begin position="145"/>
        <end position="179"/>
    </location>
</feature>
<sequence>MLITGTVHPPGGASAVIAATVPVFTEMGWFFVGLVMYGCTLMLAVALVLNNIQRQFPLYWWTPLDLRKAKAKDVETWPDAKGALEQRRKNEDDDDETVEGSEDGRTEIGEKQGEISISACGVLVPKDLSLNQEETRLLESLRDRLRKRRQGDGGESERSLEMVQSRGAASDGSESTLGP</sequence>
<evidence type="ECO:0000256" key="1">
    <source>
        <dbReference type="SAM" id="MobiDB-lite"/>
    </source>
</evidence>
<dbReference type="PANTHER" id="PTHR33741">
    <property type="entry name" value="TRANSMEMBRANE PROTEIN DDB_G0269096-RELATED"/>
    <property type="match status" value="1"/>
</dbReference>
<feature type="compositionally biased region" description="Basic and acidic residues" evidence="1">
    <location>
        <begin position="82"/>
        <end position="91"/>
    </location>
</feature>
<dbReference type="Proteomes" id="UP000799778">
    <property type="component" value="Unassembled WGS sequence"/>
</dbReference>
<keyword evidence="2" id="KW-0812">Transmembrane</keyword>
<dbReference type="EMBL" id="ML978072">
    <property type="protein sequence ID" value="KAF2012759.1"/>
    <property type="molecule type" value="Genomic_DNA"/>
</dbReference>
<dbReference type="OrthoDB" id="2016548at2759"/>
<feature type="compositionally biased region" description="Basic and acidic residues" evidence="1">
    <location>
        <begin position="102"/>
        <end position="111"/>
    </location>
</feature>
<accession>A0A6A5XIS9</accession>
<dbReference type="InterPro" id="IPR058581">
    <property type="entry name" value="TM_HPP"/>
</dbReference>
<feature type="domain" description="HPP transmembrane region" evidence="3">
    <location>
        <begin position="1"/>
        <end position="57"/>
    </location>
</feature>
<keyword evidence="5" id="KW-1185">Reference proteome</keyword>
<evidence type="ECO:0000313" key="4">
    <source>
        <dbReference type="EMBL" id="KAF2012759.1"/>
    </source>
</evidence>
<evidence type="ECO:0000256" key="2">
    <source>
        <dbReference type="SAM" id="Phobius"/>
    </source>
</evidence>
<dbReference type="PANTHER" id="PTHR33741:SF5">
    <property type="entry name" value="TRANSMEMBRANE PROTEIN DDB_G0269096-RELATED"/>
    <property type="match status" value="1"/>
</dbReference>
<feature type="transmembrane region" description="Helical" evidence="2">
    <location>
        <begin position="29"/>
        <end position="49"/>
    </location>
</feature>
<gene>
    <name evidence="4" type="ORF">BU24DRAFT_425378</name>
</gene>
<name>A0A6A5XIS9_9PLEO</name>
<keyword evidence="2" id="KW-1133">Transmembrane helix</keyword>
<dbReference type="InterPro" id="IPR007065">
    <property type="entry name" value="HPP"/>
</dbReference>
<keyword evidence="2" id="KW-0472">Membrane</keyword>